<dbReference type="Gene3D" id="2.60.120.920">
    <property type="match status" value="1"/>
</dbReference>
<dbReference type="KEGG" id="ang:An18g04960"/>
<dbReference type="VEuPathDB" id="FungiDB:An18g04960"/>
<dbReference type="Pfam" id="PF00622">
    <property type="entry name" value="SPRY"/>
    <property type="match status" value="1"/>
</dbReference>
<dbReference type="PANTHER" id="PTHR24166:SF48">
    <property type="entry name" value="PROTEIN VAPYRIN"/>
    <property type="match status" value="1"/>
</dbReference>
<dbReference type="InterPro" id="IPR001870">
    <property type="entry name" value="B30.2/SPRY"/>
</dbReference>
<feature type="repeat" description="ANK" evidence="3">
    <location>
        <begin position="103"/>
        <end position="124"/>
    </location>
</feature>
<gene>
    <name evidence="5" type="ORF">An18g04960</name>
</gene>
<dbReference type="Pfam" id="PF12796">
    <property type="entry name" value="Ank_2"/>
    <property type="match status" value="1"/>
</dbReference>
<dbReference type="SMART" id="SM00248">
    <property type="entry name" value="ANK"/>
    <property type="match status" value="3"/>
</dbReference>
<dbReference type="PANTHER" id="PTHR24166">
    <property type="entry name" value="ROLLING PEBBLES, ISOFORM B"/>
    <property type="match status" value="1"/>
</dbReference>
<accession>A0AAJ8BSN7</accession>
<dbReference type="InterPro" id="IPR044736">
    <property type="entry name" value="Gid1/RanBPM/SPLA_SPRY"/>
</dbReference>
<dbReference type="RefSeq" id="XP_059602963.1">
    <property type="nucleotide sequence ID" value="XM_059745804.1"/>
</dbReference>
<evidence type="ECO:0000256" key="2">
    <source>
        <dbReference type="ARBA" id="ARBA00023043"/>
    </source>
</evidence>
<dbReference type="GeneID" id="84593726"/>
<dbReference type="CDD" id="cd12885">
    <property type="entry name" value="SPRY_RanBP_like"/>
    <property type="match status" value="1"/>
</dbReference>
<dbReference type="InterPro" id="IPR036770">
    <property type="entry name" value="Ankyrin_rpt-contain_sf"/>
</dbReference>
<keyword evidence="1" id="KW-0677">Repeat</keyword>
<feature type="domain" description="B30.2/SPRY" evidence="4">
    <location>
        <begin position="92"/>
        <end position="281"/>
    </location>
</feature>
<dbReference type="InterPro" id="IPR013320">
    <property type="entry name" value="ConA-like_dom_sf"/>
</dbReference>
<dbReference type="PROSITE" id="PS50088">
    <property type="entry name" value="ANK_REPEAT"/>
    <property type="match status" value="1"/>
</dbReference>
<sequence>MLAIIANGLVRRVNSKGELGGALPVDGCRLTVEISLRRYATFWDKMILDWASVYDNPTFVDLMVRYGIHMMEAETRMTPIASRRNASKLLFDLSVDSSVQDKRGMPALHMAAGRGNEDIVKALVLKNDRCAFMKDIHGRLPIHIAQVRGRTEVVSILSGKYLPDILVDGPSSDLPSRWRKWSEGGDASTGYLLAGNGLRVMTGFGFCAEGPENDLHGERARSEGYYANNGYIYAGRGKRKGFGPKYGNGDVVGCGVDVDAQCAFFTCNGKVIGMSLSINCL</sequence>
<evidence type="ECO:0000313" key="5">
    <source>
        <dbReference type="RefSeq" id="XP_059602963.1"/>
    </source>
</evidence>
<name>A0AAJ8BSN7_ASPNG</name>
<reference evidence="5" key="2">
    <citation type="submission" date="2025-08" db="UniProtKB">
        <authorList>
            <consortium name="RefSeq"/>
        </authorList>
    </citation>
    <scope>IDENTIFICATION</scope>
</reference>
<organism evidence="5">
    <name type="scientific">Aspergillus niger</name>
    <dbReference type="NCBI Taxonomy" id="5061"/>
    <lineage>
        <taxon>Eukaryota</taxon>
        <taxon>Fungi</taxon>
        <taxon>Dikarya</taxon>
        <taxon>Ascomycota</taxon>
        <taxon>Pezizomycotina</taxon>
        <taxon>Eurotiomycetes</taxon>
        <taxon>Eurotiomycetidae</taxon>
        <taxon>Eurotiales</taxon>
        <taxon>Aspergillaceae</taxon>
        <taxon>Aspergillus</taxon>
        <taxon>Aspergillus subgen. Circumdati</taxon>
    </lineage>
</organism>
<dbReference type="Gene3D" id="1.25.40.20">
    <property type="entry name" value="Ankyrin repeat-containing domain"/>
    <property type="match status" value="1"/>
</dbReference>
<reference evidence="5" key="1">
    <citation type="submission" date="2025-02" db="EMBL/GenBank/DDBJ databases">
        <authorList>
            <consortium name="NCBI Genome Project"/>
        </authorList>
    </citation>
    <scope>NUCLEOTIDE SEQUENCE</scope>
</reference>
<dbReference type="InterPro" id="IPR002110">
    <property type="entry name" value="Ankyrin_rpt"/>
</dbReference>
<protein>
    <recommendedName>
        <fullName evidence="4">B30.2/SPRY domain-containing protein</fullName>
    </recommendedName>
</protein>
<dbReference type="InterPro" id="IPR003877">
    <property type="entry name" value="SPRY_dom"/>
</dbReference>
<dbReference type="PROSITE" id="PS50188">
    <property type="entry name" value="B302_SPRY"/>
    <property type="match status" value="1"/>
</dbReference>
<proteinExistence type="predicted"/>
<evidence type="ECO:0000256" key="1">
    <source>
        <dbReference type="ARBA" id="ARBA00022737"/>
    </source>
</evidence>
<dbReference type="InterPro" id="IPR043136">
    <property type="entry name" value="B30.2/SPRY_sf"/>
</dbReference>
<dbReference type="InterPro" id="IPR050889">
    <property type="entry name" value="Dendritic_Spine_Reg/Scaffold"/>
</dbReference>
<keyword evidence="2 3" id="KW-0040">ANK repeat</keyword>
<dbReference type="SUPFAM" id="SSF48403">
    <property type="entry name" value="Ankyrin repeat"/>
    <property type="match status" value="1"/>
</dbReference>
<dbReference type="PROSITE" id="PS50297">
    <property type="entry name" value="ANK_REP_REGION"/>
    <property type="match status" value="1"/>
</dbReference>
<dbReference type="AlphaFoldDB" id="A0AAJ8BSN7"/>
<evidence type="ECO:0000259" key="4">
    <source>
        <dbReference type="PROSITE" id="PS50188"/>
    </source>
</evidence>
<dbReference type="SUPFAM" id="SSF49899">
    <property type="entry name" value="Concanavalin A-like lectins/glucanases"/>
    <property type="match status" value="1"/>
</dbReference>
<evidence type="ECO:0000256" key="3">
    <source>
        <dbReference type="PROSITE-ProRule" id="PRU00023"/>
    </source>
</evidence>